<dbReference type="Proteomes" id="UP000663845">
    <property type="component" value="Unassembled WGS sequence"/>
</dbReference>
<proteinExistence type="predicted"/>
<evidence type="ECO:0000313" key="5">
    <source>
        <dbReference type="EMBL" id="CAF3561479.1"/>
    </source>
</evidence>
<comment type="caution">
    <text evidence="4">The sequence shown here is derived from an EMBL/GenBank/DDBJ whole genome shotgun (WGS) entry which is preliminary data.</text>
</comment>
<dbReference type="Proteomes" id="UP000663844">
    <property type="component" value="Unassembled WGS sequence"/>
</dbReference>
<evidence type="ECO:0000256" key="1">
    <source>
        <dbReference type="SAM" id="MobiDB-lite"/>
    </source>
</evidence>
<dbReference type="Proteomes" id="UP000663891">
    <property type="component" value="Unassembled WGS sequence"/>
</dbReference>
<feature type="compositionally biased region" description="Basic residues" evidence="1">
    <location>
        <begin position="187"/>
        <end position="199"/>
    </location>
</feature>
<feature type="compositionally biased region" description="Polar residues" evidence="1">
    <location>
        <begin position="110"/>
        <end position="128"/>
    </location>
</feature>
<dbReference type="OrthoDB" id="10061210at2759"/>
<protein>
    <submittedName>
        <fullName evidence="4">Uncharacterized protein</fullName>
    </submittedName>
</protein>
<dbReference type="Proteomes" id="UP000663881">
    <property type="component" value="Unassembled WGS sequence"/>
</dbReference>
<accession>A0A818KTR9</accession>
<dbReference type="AlphaFoldDB" id="A0A818KTR9"/>
<name>A0A818KTR9_9BILA</name>
<dbReference type="EMBL" id="CAJOAZ010000168">
    <property type="protein sequence ID" value="CAF3561479.1"/>
    <property type="molecule type" value="Genomic_DNA"/>
</dbReference>
<evidence type="ECO:0000313" key="6">
    <source>
        <dbReference type="Proteomes" id="UP000663881"/>
    </source>
</evidence>
<evidence type="ECO:0000313" key="2">
    <source>
        <dbReference type="EMBL" id="CAF0829855.1"/>
    </source>
</evidence>
<feature type="compositionally biased region" description="Acidic residues" evidence="1">
    <location>
        <begin position="162"/>
        <end position="180"/>
    </location>
</feature>
<feature type="compositionally biased region" description="Basic and acidic residues" evidence="1">
    <location>
        <begin position="68"/>
        <end position="82"/>
    </location>
</feature>
<reference evidence="4" key="1">
    <citation type="submission" date="2021-02" db="EMBL/GenBank/DDBJ databases">
        <authorList>
            <person name="Nowell W R."/>
        </authorList>
    </citation>
    <scope>NUCLEOTIDE SEQUENCE</scope>
</reference>
<feature type="compositionally biased region" description="Polar residues" evidence="1">
    <location>
        <begin position="85"/>
        <end position="95"/>
    </location>
</feature>
<dbReference type="EMBL" id="CAJOAY010000139">
    <property type="protein sequence ID" value="CAF3556288.1"/>
    <property type="molecule type" value="Genomic_DNA"/>
</dbReference>
<organism evidence="4 6">
    <name type="scientific">Adineta steineri</name>
    <dbReference type="NCBI Taxonomy" id="433720"/>
    <lineage>
        <taxon>Eukaryota</taxon>
        <taxon>Metazoa</taxon>
        <taxon>Spiralia</taxon>
        <taxon>Gnathifera</taxon>
        <taxon>Rotifera</taxon>
        <taxon>Eurotatoria</taxon>
        <taxon>Bdelloidea</taxon>
        <taxon>Adinetida</taxon>
        <taxon>Adinetidae</taxon>
        <taxon>Adineta</taxon>
    </lineage>
</organism>
<dbReference type="EMBL" id="CAJNOG010000043">
    <property type="protein sequence ID" value="CAF0829855.1"/>
    <property type="molecule type" value="Genomic_DNA"/>
</dbReference>
<evidence type="ECO:0000313" key="4">
    <source>
        <dbReference type="EMBL" id="CAF3556288.1"/>
    </source>
</evidence>
<evidence type="ECO:0000313" key="3">
    <source>
        <dbReference type="EMBL" id="CAF0918565.1"/>
    </source>
</evidence>
<gene>
    <name evidence="2" type="ORF">JYZ213_LOCUS6775</name>
    <name evidence="4" type="ORF">OKA104_LOCUS4353</name>
    <name evidence="5" type="ORF">OXD698_LOCUS4439</name>
    <name evidence="3" type="ORF">VCS650_LOCUS10243</name>
</gene>
<feature type="compositionally biased region" description="Low complexity" evidence="1">
    <location>
        <begin position="96"/>
        <end position="109"/>
    </location>
</feature>
<sequence length="199" mass="22031">MSEMTTNAASDDTLIRDSQLSGFASFKERLGFCCCRLVKKTRTYDLSSASKDVEEQQDKPSYVNQAFQREKQARKDKLDKIARTLPQSTSNGFQGTRTPTSNTQTPTRSLTTITQQTARSNNNNSTPTRAPMNAKTGIATFNRPSPLAANTKINKKDSNETSTEEDSSEEESTSEDDNSSESDNGRNKKGPVKKANTRR</sequence>
<feature type="region of interest" description="Disordered" evidence="1">
    <location>
        <begin position="47"/>
        <end position="199"/>
    </location>
</feature>
<dbReference type="EMBL" id="CAJNON010000073">
    <property type="protein sequence ID" value="CAF0918565.1"/>
    <property type="molecule type" value="Genomic_DNA"/>
</dbReference>